<dbReference type="Pfam" id="PF01266">
    <property type="entry name" value="DAO"/>
    <property type="match status" value="1"/>
</dbReference>
<dbReference type="Gene3D" id="3.50.50.60">
    <property type="entry name" value="FAD/NAD(P)-binding domain"/>
    <property type="match status" value="1"/>
</dbReference>
<evidence type="ECO:0000313" key="2">
    <source>
        <dbReference type="EMBL" id="TVY32067.1"/>
    </source>
</evidence>
<evidence type="ECO:0000259" key="1">
    <source>
        <dbReference type="Pfam" id="PF01266"/>
    </source>
</evidence>
<proteinExistence type="predicted"/>
<name>A0A8H8REV2_9HELO</name>
<feature type="domain" description="FAD dependent oxidoreductase" evidence="1">
    <location>
        <begin position="42"/>
        <end position="292"/>
    </location>
</feature>
<sequence>MTQTEIPVGLPHKNPTKAYWQTPPLPIADHRTTPELPRSSKYVIVGSGISGASIAYKLLQEEPSASIVMLEARQAASGASGRNGGHCRADRYSKFKSDLEKFGKEDALLLDKLEEDNVRNVGAFIKKHKIDCDLRDVETVDIFIDPVQWDEALAALKARKEEFSERLEAKFLTKYKVWDAQETKEKLLVPAGVGAVTFPAYALSPYKFVCELLEMSIRKGMNLQTNTAVIKVAPILAPKKKWIGHTERGDIIANKVILATNAYTAALYPPVAEFIIPTRGQVCWFEYCWESGTEKDLWAEQWYLWALFSIST</sequence>
<dbReference type="Gene3D" id="3.30.9.10">
    <property type="entry name" value="D-Amino Acid Oxidase, subunit A, domain 2"/>
    <property type="match status" value="1"/>
</dbReference>
<organism evidence="2 3">
    <name type="scientific">Lachnellula subtilissima</name>
    <dbReference type="NCBI Taxonomy" id="602034"/>
    <lineage>
        <taxon>Eukaryota</taxon>
        <taxon>Fungi</taxon>
        <taxon>Dikarya</taxon>
        <taxon>Ascomycota</taxon>
        <taxon>Pezizomycotina</taxon>
        <taxon>Leotiomycetes</taxon>
        <taxon>Helotiales</taxon>
        <taxon>Lachnaceae</taxon>
        <taxon>Lachnellula</taxon>
    </lineage>
</organism>
<protein>
    <submittedName>
        <fullName evidence="2">Putative oxidoreductase</fullName>
    </submittedName>
</protein>
<dbReference type="InterPro" id="IPR036188">
    <property type="entry name" value="FAD/NAD-bd_sf"/>
</dbReference>
<dbReference type="EMBL" id="QGMJ01001166">
    <property type="protein sequence ID" value="TVY32067.1"/>
    <property type="molecule type" value="Genomic_DNA"/>
</dbReference>
<dbReference type="PANTHER" id="PTHR13847">
    <property type="entry name" value="SARCOSINE DEHYDROGENASE-RELATED"/>
    <property type="match status" value="1"/>
</dbReference>
<dbReference type="PANTHER" id="PTHR13847:SF284">
    <property type="entry name" value="FAD DEPENDENT OXIDOREDUCTASE DOMAIN-CONTAINING PROTEIN"/>
    <property type="match status" value="1"/>
</dbReference>
<comment type="caution">
    <text evidence="2">The sequence shown here is derived from an EMBL/GenBank/DDBJ whole genome shotgun (WGS) entry which is preliminary data.</text>
</comment>
<dbReference type="AlphaFoldDB" id="A0A8H8REV2"/>
<evidence type="ECO:0000313" key="3">
    <source>
        <dbReference type="Proteomes" id="UP000462212"/>
    </source>
</evidence>
<reference evidence="2 3" key="1">
    <citation type="submission" date="2018-05" db="EMBL/GenBank/DDBJ databases">
        <title>Genome sequencing and assembly of the regulated plant pathogen Lachnellula willkommii and related sister species for the development of diagnostic species identification markers.</title>
        <authorList>
            <person name="Giroux E."/>
            <person name="Bilodeau G."/>
        </authorList>
    </citation>
    <scope>NUCLEOTIDE SEQUENCE [LARGE SCALE GENOMIC DNA]</scope>
    <source>
        <strain evidence="2 3">CBS 197.66</strain>
    </source>
</reference>
<dbReference type="InterPro" id="IPR006076">
    <property type="entry name" value="FAD-dep_OxRdtase"/>
</dbReference>
<keyword evidence="3" id="KW-1185">Reference proteome</keyword>
<dbReference type="Proteomes" id="UP000462212">
    <property type="component" value="Unassembled WGS sequence"/>
</dbReference>
<dbReference type="SUPFAM" id="SSF51905">
    <property type="entry name" value="FAD/NAD(P)-binding domain"/>
    <property type="match status" value="1"/>
</dbReference>
<dbReference type="OrthoDB" id="429143at2759"/>
<dbReference type="GO" id="GO:0005737">
    <property type="term" value="C:cytoplasm"/>
    <property type="evidence" value="ECO:0007669"/>
    <property type="project" value="TreeGrafter"/>
</dbReference>
<gene>
    <name evidence="2" type="primary">ordL_1</name>
    <name evidence="2" type="ORF">LSUB1_G008709</name>
</gene>
<accession>A0A8H8REV2</accession>